<sequence length="267" mass="31229">MQESKKKGGLGIKRLLIQNAALLCKWWWRYGVEKLLMASMEFLGPNGFLPRLIIRADFLEYGATFAALGVKVRILRRSLRRVSGLKEDDELNELKQGLSSISLQPNVGDSLRWKWDSKTTLFPVKSCYEKWFMPFLQSDAPWLAIDDWDFCYLILLSLPMFILFAIKWFWRDCSAVNPRIVLNSNVAIDDWVFFSYDIAVPYMLKSDMVKSCFFCYVGSSCWGVLLEDHEGINVIMFTMPRLKIEKKKKRRQDRRILKEIVDDHDDA</sequence>
<comment type="caution">
    <text evidence="1">The sequence shown here is derived from an EMBL/GenBank/DDBJ whole genome shotgun (WGS) entry which is preliminary data.</text>
</comment>
<dbReference type="Proteomes" id="UP001062846">
    <property type="component" value="Chromosome 2"/>
</dbReference>
<organism evidence="1 2">
    <name type="scientific">Rhododendron molle</name>
    <name type="common">Chinese azalea</name>
    <name type="synonym">Azalea mollis</name>
    <dbReference type="NCBI Taxonomy" id="49168"/>
    <lineage>
        <taxon>Eukaryota</taxon>
        <taxon>Viridiplantae</taxon>
        <taxon>Streptophyta</taxon>
        <taxon>Embryophyta</taxon>
        <taxon>Tracheophyta</taxon>
        <taxon>Spermatophyta</taxon>
        <taxon>Magnoliopsida</taxon>
        <taxon>eudicotyledons</taxon>
        <taxon>Gunneridae</taxon>
        <taxon>Pentapetalae</taxon>
        <taxon>asterids</taxon>
        <taxon>Ericales</taxon>
        <taxon>Ericaceae</taxon>
        <taxon>Ericoideae</taxon>
        <taxon>Rhodoreae</taxon>
        <taxon>Rhododendron</taxon>
    </lineage>
</organism>
<dbReference type="EMBL" id="CM046389">
    <property type="protein sequence ID" value="KAI8569914.1"/>
    <property type="molecule type" value="Genomic_DNA"/>
</dbReference>
<evidence type="ECO:0000313" key="2">
    <source>
        <dbReference type="Proteomes" id="UP001062846"/>
    </source>
</evidence>
<proteinExistence type="predicted"/>
<keyword evidence="2" id="KW-1185">Reference proteome</keyword>
<gene>
    <name evidence="1" type="ORF">RHMOL_Rhmol02G0314900</name>
</gene>
<evidence type="ECO:0000313" key="1">
    <source>
        <dbReference type="EMBL" id="KAI8569914.1"/>
    </source>
</evidence>
<name>A0ACC0PXL6_RHOML</name>
<protein>
    <submittedName>
        <fullName evidence="1">Uncharacterized protein</fullName>
    </submittedName>
</protein>
<accession>A0ACC0PXL6</accession>
<reference evidence="1" key="1">
    <citation type="submission" date="2022-02" db="EMBL/GenBank/DDBJ databases">
        <title>Plant Genome Project.</title>
        <authorList>
            <person name="Zhang R.-G."/>
        </authorList>
    </citation>
    <scope>NUCLEOTIDE SEQUENCE</scope>
    <source>
        <strain evidence="1">AT1</strain>
    </source>
</reference>